<evidence type="ECO:0000256" key="18">
    <source>
        <dbReference type="ARBA" id="ARBA00049504"/>
    </source>
</evidence>
<sequence>MRGLVSLLSAFRLFSRIPLPLGPWKPAHLRLAMAGLPLVGLVIGGAVWAWMAAGQALGASAWLVALGPVALPLLITGGIHFDGLMDVADAQASCTDAERRRAIMKDPHVGAFAVMAAGLYLIAQFALSAQLVEMQAAGPLLCLAFVLSRCSTALAVLFLPRAADTGMLAEQQRQAAAAARPVAIVLSVATAGATVVLHPLAGAALVAVTAALLASLGPFSRRSFGGMTGDVAGFHLQATELALMACLCALGLGGLL</sequence>
<feature type="transmembrane region" description="Helical" evidence="19">
    <location>
        <begin position="138"/>
        <end position="160"/>
    </location>
</feature>
<evidence type="ECO:0000256" key="6">
    <source>
        <dbReference type="ARBA" id="ARBA00015850"/>
    </source>
</evidence>
<keyword evidence="9 19" id="KW-0808">Transferase</keyword>
<dbReference type="UniPathway" id="UPA00148">
    <property type="reaction ID" value="UER00238"/>
</dbReference>
<evidence type="ECO:0000256" key="3">
    <source>
        <dbReference type="ARBA" id="ARBA00004663"/>
    </source>
</evidence>
<dbReference type="PANTHER" id="PTHR34148">
    <property type="entry name" value="ADENOSYLCOBINAMIDE-GDP RIBAZOLETRANSFERASE"/>
    <property type="match status" value="1"/>
</dbReference>
<comment type="catalytic activity">
    <reaction evidence="18 19">
        <text>alpha-ribazole 5'-phosphate + adenosylcob(III)inamide-GDP = adenosylcob(III)alamin 5'-phosphate + GMP + H(+)</text>
        <dbReference type="Rhea" id="RHEA:23560"/>
        <dbReference type="ChEBI" id="CHEBI:15378"/>
        <dbReference type="ChEBI" id="CHEBI:57918"/>
        <dbReference type="ChEBI" id="CHEBI:58115"/>
        <dbReference type="ChEBI" id="CHEBI:60487"/>
        <dbReference type="ChEBI" id="CHEBI:60493"/>
        <dbReference type="EC" id="2.7.8.26"/>
    </reaction>
</comment>
<dbReference type="InterPro" id="IPR003805">
    <property type="entry name" value="CobS"/>
</dbReference>
<dbReference type="GO" id="GO:0008818">
    <property type="term" value="F:cobalamin 5'-phosphate synthase activity"/>
    <property type="evidence" value="ECO:0007669"/>
    <property type="project" value="UniProtKB-UniRule"/>
</dbReference>
<evidence type="ECO:0000256" key="12">
    <source>
        <dbReference type="ARBA" id="ARBA00022989"/>
    </source>
</evidence>
<evidence type="ECO:0000313" key="20">
    <source>
        <dbReference type="EMBL" id="QKF06867.1"/>
    </source>
</evidence>
<feature type="transmembrane region" description="Helical" evidence="19">
    <location>
        <begin position="234"/>
        <end position="255"/>
    </location>
</feature>
<keyword evidence="7 19" id="KW-1003">Cell membrane</keyword>
<evidence type="ECO:0000256" key="16">
    <source>
        <dbReference type="ARBA" id="ARBA00032853"/>
    </source>
</evidence>
<keyword evidence="21" id="KW-1185">Reference proteome</keyword>
<dbReference type="Pfam" id="PF02654">
    <property type="entry name" value="CobS"/>
    <property type="match status" value="1"/>
</dbReference>
<evidence type="ECO:0000256" key="11">
    <source>
        <dbReference type="ARBA" id="ARBA00022842"/>
    </source>
</evidence>
<evidence type="ECO:0000256" key="4">
    <source>
        <dbReference type="ARBA" id="ARBA00010561"/>
    </source>
</evidence>
<feature type="transmembrane region" description="Helical" evidence="19">
    <location>
        <begin position="181"/>
        <end position="214"/>
    </location>
</feature>
<dbReference type="RefSeq" id="WP_173163513.1">
    <property type="nucleotide sequence ID" value="NZ_CP053716.1"/>
</dbReference>
<evidence type="ECO:0000256" key="7">
    <source>
        <dbReference type="ARBA" id="ARBA00022475"/>
    </source>
</evidence>
<feature type="transmembrane region" description="Helical" evidence="19">
    <location>
        <begin position="32"/>
        <end position="53"/>
    </location>
</feature>
<organism evidence="20 21">
    <name type="scientific">Berryella wangjianweii</name>
    <dbReference type="NCBI Taxonomy" id="2734634"/>
    <lineage>
        <taxon>Bacteria</taxon>
        <taxon>Bacillati</taxon>
        <taxon>Actinomycetota</taxon>
        <taxon>Coriobacteriia</taxon>
        <taxon>Eggerthellales</taxon>
        <taxon>Eggerthellaceae</taxon>
        <taxon>Berryella</taxon>
    </lineage>
</organism>
<evidence type="ECO:0000256" key="8">
    <source>
        <dbReference type="ARBA" id="ARBA00022573"/>
    </source>
</evidence>
<gene>
    <name evidence="19" type="primary">cobS</name>
    <name evidence="20" type="ORF">HLV38_01080</name>
</gene>
<evidence type="ECO:0000256" key="9">
    <source>
        <dbReference type="ARBA" id="ARBA00022679"/>
    </source>
</evidence>
<dbReference type="EC" id="2.7.8.26" evidence="5 19"/>
<comment type="cofactor">
    <cofactor evidence="1 19">
        <name>Mg(2+)</name>
        <dbReference type="ChEBI" id="CHEBI:18420"/>
    </cofactor>
</comment>
<evidence type="ECO:0000256" key="10">
    <source>
        <dbReference type="ARBA" id="ARBA00022692"/>
    </source>
</evidence>
<keyword evidence="13 19" id="KW-0472">Membrane</keyword>
<evidence type="ECO:0000256" key="2">
    <source>
        <dbReference type="ARBA" id="ARBA00004651"/>
    </source>
</evidence>
<keyword evidence="10 19" id="KW-0812">Transmembrane</keyword>
<feature type="transmembrane region" description="Helical" evidence="19">
    <location>
        <begin position="109"/>
        <end position="132"/>
    </location>
</feature>
<dbReference type="EMBL" id="CP053716">
    <property type="protein sequence ID" value="QKF06867.1"/>
    <property type="molecule type" value="Genomic_DNA"/>
</dbReference>
<proteinExistence type="inferred from homology"/>
<evidence type="ECO:0000256" key="19">
    <source>
        <dbReference type="HAMAP-Rule" id="MF_00719"/>
    </source>
</evidence>
<evidence type="ECO:0000256" key="1">
    <source>
        <dbReference type="ARBA" id="ARBA00001946"/>
    </source>
</evidence>
<dbReference type="PANTHER" id="PTHR34148:SF1">
    <property type="entry name" value="ADENOSYLCOBINAMIDE-GDP RIBAZOLETRANSFERASE"/>
    <property type="match status" value="1"/>
</dbReference>
<comment type="similarity">
    <text evidence="4 19">Belongs to the CobS family.</text>
</comment>
<keyword evidence="11 19" id="KW-0460">Magnesium</keyword>
<evidence type="ECO:0000256" key="13">
    <source>
        <dbReference type="ARBA" id="ARBA00023136"/>
    </source>
</evidence>
<dbReference type="GO" id="GO:0005886">
    <property type="term" value="C:plasma membrane"/>
    <property type="evidence" value="ECO:0007669"/>
    <property type="project" value="UniProtKB-SubCell"/>
</dbReference>
<accession>A0A6M8IZX5</accession>
<evidence type="ECO:0000256" key="15">
    <source>
        <dbReference type="ARBA" id="ARBA00032605"/>
    </source>
</evidence>
<dbReference type="AlphaFoldDB" id="A0A6M8IZX5"/>
<dbReference type="KEGG" id="bwa:HLV38_01080"/>
<reference evidence="21" key="1">
    <citation type="submission" date="2020-05" db="EMBL/GenBank/DDBJ databases">
        <title>Novel species in genus Nocardioides.</title>
        <authorList>
            <person name="Zhang G."/>
        </authorList>
    </citation>
    <scope>NUCLEOTIDE SEQUENCE [LARGE SCALE GENOMIC DNA]</scope>
    <source>
        <strain evidence="21">zg-1050</strain>
    </source>
</reference>
<protein>
    <recommendedName>
        <fullName evidence="6 19">Adenosylcobinamide-GDP ribazoletransferase</fullName>
        <ecNumber evidence="5 19">2.7.8.26</ecNumber>
    </recommendedName>
    <alternativeName>
        <fullName evidence="16 19">Cobalamin synthase</fullName>
    </alternativeName>
    <alternativeName>
        <fullName evidence="15 19">Cobalamin-5'-phosphate synthase</fullName>
    </alternativeName>
</protein>
<keyword evidence="12 19" id="KW-1133">Transmembrane helix</keyword>
<keyword evidence="8 19" id="KW-0169">Cobalamin biosynthesis</keyword>
<dbReference type="GO" id="GO:0009236">
    <property type="term" value="P:cobalamin biosynthetic process"/>
    <property type="evidence" value="ECO:0007669"/>
    <property type="project" value="UniProtKB-UniRule"/>
</dbReference>
<dbReference type="GO" id="GO:0051073">
    <property type="term" value="F:adenosylcobinamide-GDP ribazoletransferase activity"/>
    <property type="evidence" value="ECO:0007669"/>
    <property type="project" value="UniProtKB-UniRule"/>
</dbReference>
<evidence type="ECO:0000256" key="14">
    <source>
        <dbReference type="ARBA" id="ARBA00025228"/>
    </source>
</evidence>
<evidence type="ECO:0000313" key="21">
    <source>
        <dbReference type="Proteomes" id="UP000503297"/>
    </source>
</evidence>
<dbReference type="Proteomes" id="UP000503297">
    <property type="component" value="Chromosome"/>
</dbReference>
<evidence type="ECO:0000256" key="5">
    <source>
        <dbReference type="ARBA" id="ARBA00013200"/>
    </source>
</evidence>
<comment type="subcellular location">
    <subcellularLocation>
        <location evidence="2 19">Cell membrane</location>
        <topology evidence="2 19">Multi-pass membrane protein</topology>
    </subcellularLocation>
</comment>
<name>A0A6M8IZX5_9ACTN</name>
<dbReference type="HAMAP" id="MF_00719">
    <property type="entry name" value="CobS"/>
    <property type="match status" value="1"/>
</dbReference>
<comment type="pathway">
    <text evidence="3 19">Cofactor biosynthesis; adenosylcobalamin biosynthesis; adenosylcobalamin from cob(II)yrinate a,c-diamide: step 7/7.</text>
</comment>
<comment type="function">
    <text evidence="14 19">Joins adenosylcobinamide-GDP and alpha-ribazole to generate adenosylcobalamin (Ado-cobalamin). Also synthesizes adenosylcobalamin 5'-phosphate from adenosylcobinamide-GDP and alpha-ribazole 5'-phosphate.</text>
</comment>
<comment type="catalytic activity">
    <reaction evidence="17 19">
        <text>alpha-ribazole + adenosylcob(III)inamide-GDP = adenosylcob(III)alamin + GMP + H(+)</text>
        <dbReference type="Rhea" id="RHEA:16049"/>
        <dbReference type="ChEBI" id="CHEBI:10329"/>
        <dbReference type="ChEBI" id="CHEBI:15378"/>
        <dbReference type="ChEBI" id="CHEBI:18408"/>
        <dbReference type="ChEBI" id="CHEBI:58115"/>
        <dbReference type="ChEBI" id="CHEBI:60487"/>
        <dbReference type="EC" id="2.7.8.26"/>
    </reaction>
</comment>
<evidence type="ECO:0000256" key="17">
    <source>
        <dbReference type="ARBA" id="ARBA00048623"/>
    </source>
</evidence>